<evidence type="ECO:0000313" key="1">
    <source>
        <dbReference type="EMBL" id="CAA7039436.1"/>
    </source>
</evidence>
<comment type="caution">
    <text evidence="1">The sequence shown here is derived from an EMBL/GenBank/DDBJ whole genome shotgun (WGS) entry which is preliminary data.</text>
</comment>
<keyword evidence="2" id="KW-1185">Reference proteome</keyword>
<reference evidence="1" key="1">
    <citation type="submission" date="2020-01" db="EMBL/GenBank/DDBJ databases">
        <authorList>
            <person name="Mishra B."/>
        </authorList>
    </citation>
    <scope>NUCLEOTIDE SEQUENCE [LARGE SCALE GENOMIC DNA]</scope>
</reference>
<gene>
    <name evidence="1" type="ORF">MERR_LOCUS26671</name>
</gene>
<accession>A0A6D2JHW2</accession>
<name>A0A6D2JHW2_9BRAS</name>
<sequence>MSTPSTSDPLAPIQILFKTVNVFSFNGSARDQSRSHSPYVTGARRNSNPGLVWCGSAFEFQRGRNSRN</sequence>
<dbReference type="Proteomes" id="UP000467841">
    <property type="component" value="Unassembled WGS sequence"/>
</dbReference>
<organism evidence="1 2">
    <name type="scientific">Microthlaspi erraticum</name>
    <dbReference type="NCBI Taxonomy" id="1685480"/>
    <lineage>
        <taxon>Eukaryota</taxon>
        <taxon>Viridiplantae</taxon>
        <taxon>Streptophyta</taxon>
        <taxon>Embryophyta</taxon>
        <taxon>Tracheophyta</taxon>
        <taxon>Spermatophyta</taxon>
        <taxon>Magnoliopsida</taxon>
        <taxon>eudicotyledons</taxon>
        <taxon>Gunneridae</taxon>
        <taxon>Pentapetalae</taxon>
        <taxon>rosids</taxon>
        <taxon>malvids</taxon>
        <taxon>Brassicales</taxon>
        <taxon>Brassicaceae</taxon>
        <taxon>Coluteocarpeae</taxon>
        <taxon>Microthlaspi</taxon>
    </lineage>
</organism>
<proteinExistence type="predicted"/>
<protein>
    <submittedName>
        <fullName evidence="1">Uncharacterized protein</fullName>
    </submittedName>
</protein>
<evidence type="ECO:0000313" key="2">
    <source>
        <dbReference type="Proteomes" id="UP000467841"/>
    </source>
</evidence>
<dbReference type="EMBL" id="CACVBM020001210">
    <property type="protein sequence ID" value="CAA7039436.1"/>
    <property type="molecule type" value="Genomic_DNA"/>
</dbReference>
<dbReference type="AlphaFoldDB" id="A0A6D2JHW2"/>